<dbReference type="EMBL" id="JBHTIH010000006">
    <property type="protein sequence ID" value="MFD0739918.1"/>
    <property type="molecule type" value="Genomic_DNA"/>
</dbReference>
<dbReference type="RefSeq" id="WP_386812956.1">
    <property type="nucleotide sequence ID" value="NZ_JBHTIH010000006.1"/>
</dbReference>
<evidence type="ECO:0000256" key="2">
    <source>
        <dbReference type="ARBA" id="ARBA00023163"/>
    </source>
</evidence>
<proteinExistence type="predicted"/>
<accession>A0ABW2YRM7</accession>
<protein>
    <submittedName>
        <fullName evidence="4">Helix-turn-helix domain-containing protein</fullName>
    </submittedName>
</protein>
<dbReference type="InterPro" id="IPR018060">
    <property type="entry name" value="HTH_AraC"/>
</dbReference>
<dbReference type="InterPro" id="IPR009057">
    <property type="entry name" value="Homeodomain-like_sf"/>
</dbReference>
<keyword evidence="2" id="KW-0804">Transcription</keyword>
<dbReference type="PROSITE" id="PS01124">
    <property type="entry name" value="HTH_ARAC_FAMILY_2"/>
    <property type="match status" value="1"/>
</dbReference>
<keyword evidence="5" id="KW-1185">Reference proteome</keyword>
<evidence type="ECO:0000313" key="5">
    <source>
        <dbReference type="Proteomes" id="UP001597090"/>
    </source>
</evidence>
<dbReference type="Pfam" id="PF12833">
    <property type="entry name" value="HTH_18"/>
    <property type="match status" value="1"/>
</dbReference>
<feature type="domain" description="HTH araC/xylS-type" evidence="3">
    <location>
        <begin position="9"/>
        <end position="55"/>
    </location>
</feature>
<sequence>MAPRPGDSERAWQLVRDTGMPVGGITEVLGFESQSAFCRAFKHAFGVTTTQARRHAAAPACNAA</sequence>
<gene>
    <name evidence="4" type="ORF">ACFQZQ_11595</name>
</gene>
<dbReference type="SUPFAM" id="SSF46689">
    <property type="entry name" value="Homeodomain-like"/>
    <property type="match status" value="1"/>
</dbReference>
<keyword evidence="1" id="KW-0805">Transcription regulation</keyword>
<evidence type="ECO:0000259" key="3">
    <source>
        <dbReference type="PROSITE" id="PS01124"/>
    </source>
</evidence>
<evidence type="ECO:0000313" key="4">
    <source>
        <dbReference type="EMBL" id="MFD0739918.1"/>
    </source>
</evidence>
<reference evidence="5" key="1">
    <citation type="journal article" date="2019" name="Int. J. Syst. Evol. Microbiol.">
        <title>The Global Catalogue of Microorganisms (GCM) 10K type strain sequencing project: providing services to taxonomists for standard genome sequencing and annotation.</title>
        <authorList>
            <consortium name="The Broad Institute Genomics Platform"/>
            <consortium name="The Broad Institute Genome Sequencing Center for Infectious Disease"/>
            <person name="Wu L."/>
            <person name="Ma J."/>
        </authorList>
    </citation>
    <scope>NUCLEOTIDE SEQUENCE [LARGE SCALE GENOMIC DNA]</scope>
    <source>
        <strain evidence="5">CCUG 55491</strain>
    </source>
</reference>
<dbReference type="Proteomes" id="UP001597090">
    <property type="component" value="Unassembled WGS sequence"/>
</dbReference>
<comment type="caution">
    <text evidence="4">The sequence shown here is derived from an EMBL/GenBank/DDBJ whole genome shotgun (WGS) entry which is preliminary data.</text>
</comment>
<dbReference type="Gene3D" id="1.10.10.60">
    <property type="entry name" value="Homeodomain-like"/>
    <property type="match status" value="1"/>
</dbReference>
<organism evidence="4 5">
    <name type="scientific">Lysobacter koreensis</name>
    <dbReference type="NCBI Taxonomy" id="266122"/>
    <lineage>
        <taxon>Bacteria</taxon>
        <taxon>Pseudomonadati</taxon>
        <taxon>Pseudomonadota</taxon>
        <taxon>Gammaproteobacteria</taxon>
        <taxon>Lysobacterales</taxon>
        <taxon>Lysobacteraceae</taxon>
        <taxon>Lysobacter</taxon>
    </lineage>
</organism>
<name>A0ABW2YRM7_9GAMM</name>
<evidence type="ECO:0000256" key="1">
    <source>
        <dbReference type="ARBA" id="ARBA00023015"/>
    </source>
</evidence>